<organism evidence="1 2">
    <name type="scientific">Vaccinium darrowii</name>
    <dbReference type="NCBI Taxonomy" id="229202"/>
    <lineage>
        <taxon>Eukaryota</taxon>
        <taxon>Viridiplantae</taxon>
        <taxon>Streptophyta</taxon>
        <taxon>Embryophyta</taxon>
        <taxon>Tracheophyta</taxon>
        <taxon>Spermatophyta</taxon>
        <taxon>Magnoliopsida</taxon>
        <taxon>eudicotyledons</taxon>
        <taxon>Gunneridae</taxon>
        <taxon>Pentapetalae</taxon>
        <taxon>asterids</taxon>
        <taxon>Ericales</taxon>
        <taxon>Ericaceae</taxon>
        <taxon>Vaccinioideae</taxon>
        <taxon>Vaccinieae</taxon>
        <taxon>Vaccinium</taxon>
    </lineage>
</organism>
<accession>A0ACB7Y415</accession>
<protein>
    <submittedName>
        <fullName evidence="1">Uncharacterized protein</fullName>
    </submittedName>
</protein>
<comment type="caution">
    <text evidence="1">The sequence shown here is derived from an EMBL/GenBank/DDBJ whole genome shotgun (WGS) entry which is preliminary data.</text>
</comment>
<dbReference type="EMBL" id="CM037155">
    <property type="protein sequence ID" value="KAH7847680.1"/>
    <property type="molecule type" value="Genomic_DNA"/>
</dbReference>
<name>A0ACB7Y415_9ERIC</name>
<dbReference type="Proteomes" id="UP000828048">
    <property type="component" value="Chromosome 5"/>
</dbReference>
<gene>
    <name evidence="1" type="ORF">Vadar_028859</name>
</gene>
<evidence type="ECO:0000313" key="2">
    <source>
        <dbReference type="Proteomes" id="UP000828048"/>
    </source>
</evidence>
<evidence type="ECO:0000313" key="1">
    <source>
        <dbReference type="EMBL" id="KAH7847680.1"/>
    </source>
</evidence>
<keyword evidence="2" id="KW-1185">Reference proteome</keyword>
<reference evidence="1 2" key="1">
    <citation type="journal article" date="2021" name="Hortic Res">
        <title>High-quality reference genome and annotation aids understanding of berry development for evergreen blueberry (Vaccinium darrowii).</title>
        <authorList>
            <person name="Yu J."/>
            <person name="Hulse-Kemp A.M."/>
            <person name="Babiker E."/>
            <person name="Staton M."/>
        </authorList>
    </citation>
    <scope>NUCLEOTIDE SEQUENCE [LARGE SCALE GENOMIC DNA]</scope>
    <source>
        <strain evidence="2">cv. NJ 8807/NJ 8810</strain>
        <tissue evidence="1">Young leaf</tissue>
    </source>
</reference>
<proteinExistence type="predicted"/>
<sequence>MASNSTILILLLVSLSSFHLLSVTSFEFQVGDINGWIVPPENDSKIFNDWASENRFQVGDTIRFKYKKDSVLEVTEAEYKQCNSTHPHFFSNTGNTVFNLDHTGPFYFISGASGHCNRGQRMIVTVMSHDDSRSGGGSSSGSKAAAFFSYGGAAVAPLVLAYVCF</sequence>